<sequence>MKRIFLFTLLLMSITAISAQEADSTKIGTWKHSGSTGLNLSQTSLSNWSGGGDDAFAGNLYLNGKLEHKKGNWAWINTLALEYGITSTKAQGAQKSTDKMELATQLGYTTDNKWYYTAMADFKSQFYKGYNYPNKENYISKFMAPAYSNISIGMEYRPKDSFFSAYFSPAAGKLTFVNDDYLSDLGSFGVDPGDKFKAEFGAYAKGTLEKNIMENVKLMSDANFFTAYDDSFGNIDIEWNVLISMKINKYLNASINTTLKYDDDVKYINTQGEKKGPKVQFKEILGIGFGYNF</sequence>
<gene>
    <name evidence="2" type="ORF">E2605_03385</name>
</gene>
<accession>A0A4Y8LCE6</accession>
<evidence type="ECO:0000256" key="1">
    <source>
        <dbReference type="SAM" id="SignalP"/>
    </source>
</evidence>
<feature type="signal peptide" evidence="1">
    <location>
        <begin position="1"/>
        <end position="18"/>
    </location>
</feature>
<feature type="chain" id="PRO_5021342503" evidence="1">
    <location>
        <begin position="19"/>
        <end position="293"/>
    </location>
</feature>
<keyword evidence="1" id="KW-0732">Signal</keyword>
<dbReference type="OrthoDB" id="1495718at2"/>
<protein>
    <submittedName>
        <fullName evidence="2">DUF3078 domain-containing protein</fullName>
    </submittedName>
</protein>
<organism evidence="2 3">
    <name type="scientific">Dysgonomonas capnocytophagoides</name>
    <dbReference type="NCBI Taxonomy" id="45254"/>
    <lineage>
        <taxon>Bacteria</taxon>
        <taxon>Pseudomonadati</taxon>
        <taxon>Bacteroidota</taxon>
        <taxon>Bacteroidia</taxon>
        <taxon>Bacteroidales</taxon>
        <taxon>Dysgonomonadaceae</taxon>
        <taxon>Dysgonomonas</taxon>
    </lineage>
</organism>
<evidence type="ECO:0000313" key="3">
    <source>
        <dbReference type="Proteomes" id="UP000297861"/>
    </source>
</evidence>
<dbReference type="EMBL" id="SOML01000001">
    <property type="protein sequence ID" value="TFD99132.1"/>
    <property type="molecule type" value="Genomic_DNA"/>
</dbReference>
<evidence type="ECO:0000313" key="2">
    <source>
        <dbReference type="EMBL" id="TFD99132.1"/>
    </source>
</evidence>
<reference evidence="2 3" key="1">
    <citation type="submission" date="2019-03" db="EMBL/GenBank/DDBJ databases">
        <title>San Antonio Military Medical Center submission to MRSN (WRAIR), pending publication.</title>
        <authorList>
            <person name="Blyth D.M."/>
            <person name="Mccarthy S.L."/>
            <person name="Schall S.E."/>
            <person name="Stam J.A."/>
            <person name="Ong A.C."/>
            <person name="Mcgann P.T."/>
        </authorList>
    </citation>
    <scope>NUCLEOTIDE SEQUENCE [LARGE SCALE GENOMIC DNA]</scope>
    <source>
        <strain evidence="2 3">MRSN571793</strain>
    </source>
</reference>
<dbReference type="AlphaFoldDB" id="A0A4Y8LCE6"/>
<dbReference type="RefSeq" id="WP_026627619.1">
    <property type="nucleotide sequence ID" value="NZ_AP028867.1"/>
</dbReference>
<name>A0A4Y8LCE6_9BACT</name>
<dbReference type="Pfam" id="PF11276">
    <property type="entry name" value="DUF3078"/>
    <property type="match status" value="1"/>
</dbReference>
<dbReference type="InterPro" id="IPR021428">
    <property type="entry name" value="DUF3078"/>
</dbReference>
<proteinExistence type="predicted"/>
<dbReference type="Proteomes" id="UP000297861">
    <property type="component" value="Unassembled WGS sequence"/>
</dbReference>
<dbReference type="STRING" id="1121485.GCA_000426485_00318"/>
<comment type="caution">
    <text evidence="2">The sequence shown here is derived from an EMBL/GenBank/DDBJ whole genome shotgun (WGS) entry which is preliminary data.</text>
</comment>
<keyword evidence="3" id="KW-1185">Reference proteome</keyword>